<reference evidence="1" key="1">
    <citation type="journal article" date="2021" name="PeerJ">
        <title>Extensive microbial diversity within the chicken gut microbiome revealed by metagenomics and culture.</title>
        <authorList>
            <person name="Gilroy R."/>
            <person name="Ravi A."/>
            <person name="Getino M."/>
            <person name="Pursley I."/>
            <person name="Horton D.L."/>
            <person name="Alikhan N.F."/>
            <person name="Baker D."/>
            <person name="Gharbi K."/>
            <person name="Hall N."/>
            <person name="Watson M."/>
            <person name="Adriaenssens E.M."/>
            <person name="Foster-Nyarko E."/>
            <person name="Jarju S."/>
            <person name="Secka A."/>
            <person name="Antonio M."/>
            <person name="Oren A."/>
            <person name="Chaudhuri R.R."/>
            <person name="La Ragione R."/>
            <person name="Hildebrand F."/>
            <person name="Pallen M.J."/>
        </authorList>
    </citation>
    <scope>NUCLEOTIDE SEQUENCE</scope>
    <source>
        <strain evidence="1">CHK198-12963</strain>
    </source>
</reference>
<organism evidence="1 2">
    <name type="scientific">Candidatus Enterocloster excrementigallinarum</name>
    <dbReference type="NCBI Taxonomy" id="2838558"/>
    <lineage>
        <taxon>Bacteria</taxon>
        <taxon>Bacillati</taxon>
        <taxon>Bacillota</taxon>
        <taxon>Clostridia</taxon>
        <taxon>Lachnospirales</taxon>
        <taxon>Lachnospiraceae</taxon>
        <taxon>Enterocloster</taxon>
    </lineage>
</organism>
<dbReference type="Proteomes" id="UP000823863">
    <property type="component" value="Unassembled WGS sequence"/>
</dbReference>
<evidence type="ECO:0000313" key="2">
    <source>
        <dbReference type="Proteomes" id="UP000823863"/>
    </source>
</evidence>
<dbReference type="AlphaFoldDB" id="A0A9D2PVB1"/>
<dbReference type="EMBL" id="DWWB01000019">
    <property type="protein sequence ID" value="HJC65925.1"/>
    <property type="molecule type" value="Genomic_DNA"/>
</dbReference>
<name>A0A9D2PVB1_9FIRM</name>
<reference evidence="1" key="2">
    <citation type="submission" date="2021-04" db="EMBL/GenBank/DDBJ databases">
        <authorList>
            <person name="Gilroy R."/>
        </authorList>
    </citation>
    <scope>NUCLEOTIDE SEQUENCE</scope>
    <source>
        <strain evidence="1">CHK198-12963</strain>
    </source>
</reference>
<proteinExistence type="predicted"/>
<sequence>MVKETVQPEIREVSEGSSDRIPFEVLFDKASLESGNEEEATVVIAAETEDWDYTVSAENGTISNVKENSFVYTVPEREDEREDTIKVRFSDNENGALYEYTIPLFFPNVVLE</sequence>
<gene>
    <name evidence="1" type="ORF">H9931_04285</name>
</gene>
<accession>A0A9D2PVB1</accession>
<protein>
    <submittedName>
        <fullName evidence="1">Uncharacterized protein</fullName>
    </submittedName>
</protein>
<evidence type="ECO:0000313" key="1">
    <source>
        <dbReference type="EMBL" id="HJC65925.1"/>
    </source>
</evidence>
<comment type="caution">
    <text evidence="1">The sequence shown here is derived from an EMBL/GenBank/DDBJ whole genome shotgun (WGS) entry which is preliminary data.</text>
</comment>